<dbReference type="VEuPathDB" id="VectorBase:GBRI018625"/>
<keyword evidence="1" id="KW-0812">Transmembrane</keyword>
<name>A0A1A9WG86_9MUSC</name>
<reference evidence="3" key="1">
    <citation type="submission" date="2014-03" db="EMBL/GenBank/DDBJ databases">
        <authorList>
            <person name="Aksoy S."/>
            <person name="Warren W."/>
            <person name="Wilson R.K."/>
        </authorList>
    </citation>
    <scope>NUCLEOTIDE SEQUENCE [LARGE SCALE GENOMIC DNA]</scope>
    <source>
        <strain evidence="3">IAEA</strain>
    </source>
</reference>
<accession>A0A1A9WG86</accession>
<reference evidence="2" key="2">
    <citation type="submission" date="2020-05" db="UniProtKB">
        <authorList>
            <consortium name="EnsemblMetazoa"/>
        </authorList>
    </citation>
    <scope>IDENTIFICATION</scope>
    <source>
        <strain evidence="2">IAEA</strain>
    </source>
</reference>
<evidence type="ECO:0000313" key="2">
    <source>
        <dbReference type="EnsemblMetazoa" id="GBRI018625-PA"/>
    </source>
</evidence>
<protein>
    <submittedName>
        <fullName evidence="2">Uncharacterized protein</fullName>
    </submittedName>
</protein>
<evidence type="ECO:0000256" key="1">
    <source>
        <dbReference type="SAM" id="Phobius"/>
    </source>
</evidence>
<feature type="transmembrane region" description="Helical" evidence="1">
    <location>
        <begin position="59"/>
        <end position="76"/>
    </location>
</feature>
<dbReference type="Proteomes" id="UP000091820">
    <property type="component" value="Unassembled WGS sequence"/>
</dbReference>
<dbReference type="EnsemblMetazoa" id="GBRI018625-RA">
    <property type="protein sequence ID" value="GBRI018625-PA"/>
    <property type="gene ID" value="GBRI018625"/>
</dbReference>
<proteinExistence type="predicted"/>
<sequence>MSTKRFELNGNAVIVVLVAEFVFNAQMVLTTTNCELLSALQINDDEVDSFYDNGDEKDLFFIDLFTMALMTLISIFETNHIAAVVKNVIIVGLKLDFTLLKM</sequence>
<keyword evidence="3" id="KW-1185">Reference proteome</keyword>
<evidence type="ECO:0000313" key="3">
    <source>
        <dbReference type="Proteomes" id="UP000091820"/>
    </source>
</evidence>
<feature type="transmembrane region" description="Helical" evidence="1">
    <location>
        <begin position="12"/>
        <end position="29"/>
    </location>
</feature>
<dbReference type="AlphaFoldDB" id="A0A1A9WG86"/>
<organism evidence="2 3">
    <name type="scientific">Glossina brevipalpis</name>
    <dbReference type="NCBI Taxonomy" id="37001"/>
    <lineage>
        <taxon>Eukaryota</taxon>
        <taxon>Metazoa</taxon>
        <taxon>Ecdysozoa</taxon>
        <taxon>Arthropoda</taxon>
        <taxon>Hexapoda</taxon>
        <taxon>Insecta</taxon>
        <taxon>Pterygota</taxon>
        <taxon>Neoptera</taxon>
        <taxon>Endopterygota</taxon>
        <taxon>Diptera</taxon>
        <taxon>Brachycera</taxon>
        <taxon>Muscomorpha</taxon>
        <taxon>Hippoboscoidea</taxon>
        <taxon>Glossinidae</taxon>
        <taxon>Glossina</taxon>
    </lineage>
</organism>
<keyword evidence="1" id="KW-1133">Transmembrane helix</keyword>
<keyword evidence="1" id="KW-0472">Membrane</keyword>